<keyword evidence="3" id="KW-1185">Reference proteome</keyword>
<dbReference type="AlphaFoldDB" id="A0A058Z9A0"/>
<feature type="compositionally biased region" description="Polar residues" evidence="1">
    <location>
        <begin position="96"/>
        <end position="106"/>
    </location>
</feature>
<proteinExistence type="predicted"/>
<evidence type="ECO:0000313" key="3">
    <source>
        <dbReference type="Proteomes" id="UP000030693"/>
    </source>
</evidence>
<feature type="region of interest" description="Disordered" evidence="1">
    <location>
        <begin position="29"/>
        <end position="136"/>
    </location>
</feature>
<evidence type="ECO:0000256" key="1">
    <source>
        <dbReference type="SAM" id="MobiDB-lite"/>
    </source>
</evidence>
<evidence type="ECO:0000313" key="2">
    <source>
        <dbReference type="EMBL" id="KCV70855.1"/>
    </source>
</evidence>
<reference evidence="2" key="1">
    <citation type="submission" date="2013-04" db="EMBL/GenBank/DDBJ databases">
        <title>The Genome Sequence of Fonticula alba ATCC 38817.</title>
        <authorList>
            <consortium name="The Broad Institute Genomics Platform"/>
            <person name="Russ C."/>
            <person name="Cuomo C."/>
            <person name="Burger G."/>
            <person name="Gray M.W."/>
            <person name="Holland P.W.H."/>
            <person name="King N."/>
            <person name="Lang F.B.F."/>
            <person name="Roger A.J."/>
            <person name="Ruiz-Trillo I."/>
            <person name="Brown M."/>
            <person name="Walker B."/>
            <person name="Young S."/>
            <person name="Zeng Q."/>
            <person name="Gargeya S."/>
            <person name="Fitzgerald M."/>
            <person name="Haas B."/>
            <person name="Abouelleil A."/>
            <person name="Allen A.W."/>
            <person name="Alvarado L."/>
            <person name="Arachchi H.M."/>
            <person name="Berlin A.M."/>
            <person name="Chapman S.B."/>
            <person name="Gainer-Dewar J."/>
            <person name="Goldberg J."/>
            <person name="Griggs A."/>
            <person name="Gujja S."/>
            <person name="Hansen M."/>
            <person name="Howarth C."/>
            <person name="Imamovic A."/>
            <person name="Ireland A."/>
            <person name="Larimer J."/>
            <person name="McCowan C."/>
            <person name="Murphy C."/>
            <person name="Pearson M."/>
            <person name="Poon T.W."/>
            <person name="Priest M."/>
            <person name="Roberts A."/>
            <person name="Saif S."/>
            <person name="Shea T."/>
            <person name="Sisk P."/>
            <person name="Sykes S."/>
            <person name="Wortman J."/>
            <person name="Nusbaum C."/>
            <person name="Birren B."/>
        </authorList>
    </citation>
    <scope>NUCLEOTIDE SEQUENCE [LARGE SCALE GENOMIC DNA]</scope>
    <source>
        <strain evidence="2">ATCC 38817</strain>
    </source>
</reference>
<accession>A0A058Z9A0</accession>
<gene>
    <name evidence="2" type="ORF">H696_03212</name>
</gene>
<sequence>MGIISAARRASLGLFVPGRGFLRAFGSAAQQSGAMKKGALHSAHDTPRQPQPHRRERSDDPIQRPGYQGPMGAAAETQSRSHGSQPGGAPIGVSRHSGSQSAQSDPKPSGTHGEHGLRDEQDRLPAGPAGRVSEST</sequence>
<dbReference type="RefSeq" id="XP_009495371.1">
    <property type="nucleotide sequence ID" value="XM_009497096.1"/>
</dbReference>
<dbReference type="GeneID" id="20527937"/>
<dbReference type="EMBL" id="KB932204">
    <property type="protein sequence ID" value="KCV70855.1"/>
    <property type="molecule type" value="Genomic_DNA"/>
</dbReference>
<dbReference type="Proteomes" id="UP000030693">
    <property type="component" value="Unassembled WGS sequence"/>
</dbReference>
<feature type="compositionally biased region" description="Basic and acidic residues" evidence="1">
    <location>
        <begin position="112"/>
        <end position="123"/>
    </location>
</feature>
<organism evidence="2">
    <name type="scientific">Fonticula alba</name>
    <name type="common">Slime mold</name>
    <dbReference type="NCBI Taxonomy" id="691883"/>
    <lineage>
        <taxon>Eukaryota</taxon>
        <taxon>Rotosphaerida</taxon>
        <taxon>Fonticulaceae</taxon>
        <taxon>Fonticula</taxon>
    </lineage>
</organism>
<name>A0A058Z9A0_FONAL</name>
<protein>
    <submittedName>
        <fullName evidence="2">Uncharacterized protein</fullName>
    </submittedName>
</protein>